<sequence length="67" mass="6844">MIAVRFTAPYGIYTPGDVAGFEGQARVDELIARGVAALEGADDEGEPAPVETKPAAKSKAKAQPGGE</sequence>
<evidence type="ECO:0000256" key="1">
    <source>
        <dbReference type="SAM" id="MobiDB-lite"/>
    </source>
</evidence>
<dbReference type="KEGG" id="cvc:BKX93_04870"/>
<dbReference type="AlphaFoldDB" id="A0A1D9LDV2"/>
<evidence type="ECO:0000313" key="3">
    <source>
        <dbReference type="Proteomes" id="UP000178776"/>
    </source>
</evidence>
<dbReference type="STRING" id="1108595.BKX93_04870"/>
<protein>
    <submittedName>
        <fullName evidence="2">Uncharacterized protein</fullName>
    </submittedName>
</protein>
<dbReference type="EMBL" id="CP017707">
    <property type="protein sequence ID" value="AOZ49395.1"/>
    <property type="molecule type" value="Genomic_DNA"/>
</dbReference>
<organism evidence="2 3">
    <name type="scientific">Chromobacterium vaccinii</name>
    <dbReference type="NCBI Taxonomy" id="1108595"/>
    <lineage>
        <taxon>Bacteria</taxon>
        <taxon>Pseudomonadati</taxon>
        <taxon>Pseudomonadota</taxon>
        <taxon>Betaproteobacteria</taxon>
        <taxon>Neisseriales</taxon>
        <taxon>Chromobacteriaceae</taxon>
        <taxon>Chromobacterium</taxon>
    </lineage>
</organism>
<evidence type="ECO:0000313" key="2">
    <source>
        <dbReference type="EMBL" id="AOZ49395.1"/>
    </source>
</evidence>
<dbReference type="GeneID" id="68840540"/>
<feature type="region of interest" description="Disordered" evidence="1">
    <location>
        <begin position="38"/>
        <end position="67"/>
    </location>
</feature>
<dbReference type="Proteomes" id="UP000178776">
    <property type="component" value="Chromosome"/>
</dbReference>
<proteinExistence type="predicted"/>
<accession>A0A1D9LDV2</accession>
<dbReference type="RefSeq" id="WP_070978968.1">
    <property type="nucleotide sequence ID" value="NZ_CP017707.1"/>
</dbReference>
<reference evidence="2 3" key="1">
    <citation type="submission" date="2016-10" db="EMBL/GenBank/DDBJ databases">
        <title>Chromobacterium muskegensis sp. nov., an insecticidal bacterium isolated from Sphagnum bogs.</title>
        <authorList>
            <person name="Sparks M.E."/>
            <person name="Blackburn M.B."/>
            <person name="Gundersen-Rindal D.E."/>
            <person name="Mitchell A."/>
            <person name="Farrar R."/>
            <person name="Kuhar D."/>
        </authorList>
    </citation>
    <scope>NUCLEOTIDE SEQUENCE [LARGE SCALE GENOMIC DNA]</scope>
    <source>
        <strain evidence="2 3">21-1</strain>
    </source>
</reference>
<gene>
    <name evidence="2" type="ORF">BKX93_04870</name>
</gene>
<name>A0A1D9LDV2_9NEIS</name>